<proteinExistence type="inferred from homology"/>
<keyword evidence="3" id="KW-0479">Metal-binding</keyword>
<dbReference type="EMBL" id="CAJPDS010000104">
    <property type="protein sequence ID" value="CAF9937719.1"/>
    <property type="molecule type" value="Genomic_DNA"/>
</dbReference>
<name>A0A8H3J0A4_9LECA</name>
<sequence>MGSLDVSVMYQLVWIILNLGLPALLTYLVNTLVASEPFRRTLGDRSVPLTPYWIPVLGHGLSFFWNTAIVGELSKKAQQGVVCLQLFTTKINFVNGSDNIMTVWRSKDLDAQAVTMFSLKEFFDTPEQSMKAYHRDTSGINPQPHPKSNVATKDRYYFQNRKHIVGFFNGPGLRSMGNRFATLLTQEISQVRLEDGWTMHEDLYAFIQNLLIRPAVEAMCGPVLFEQNPDFGKKFWEIDSDIFYFFKAYPRWVVPRAYANRNKLLRSVKQWHEFARAGFDDSCVESDGHDRFYGSPLMRSRQDYLSKIEHLDADAIASQDLGLLWAENANSIPAVFWMMYETLQRPTVLVQALDEVATSRSLSFPPSNPSVNVETLCRVPILQSMYAETLRLYISLFSLRSAIHGNFKFGKHTIPQGELIAVDSRVSAMDQRIWSTGAIDSSGEPPHPLEHWWAERFLVSPDDPSSGPVRPQASQGRPPAEPVSSSPGHGHLRFTTEGLAGAWTPYGGGPRQCPGRNFAKQEIIVAFVLIFSMLEIELLDTKPVKPNLKYYGLGTLPPRGKVPFRMRKNRGLDG</sequence>
<comment type="similarity">
    <text evidence="1">Belongs to the cytochrome P450 family.</text>
</comment>
<evidence type="ECO:0008006" key="9">
    <source>
        <dbReference type="Google" id="ProtNLM"/>
    </source>
</evidence>
<keyword evidence="6" id="KW-0472">Membrane</keyword>
<dbReference type="CDD" id="cd11040">
    <property type="entry name" value="CYP7_CYP8-like"/>
    <property type="match status" value="1"/>
</dbReference>
<dbReference type="Proteomes" id="UP000664521">
    <property type="component" value="Unassembled WGS sequence"/>
</dbReference>
<gene>
    <name evidence="7" type="ORF">HETSPECPRED_000627</name>
</gene>
<evidence type="ECO:0000256" key="3">
    <source>
        <dbReference type="ARBA" id="ARBA00022723"/>
    </source>
</evidence>
<organism evidence="7 8">
    <name type="scientific">Heterodermia speciosa</name>
    <dbReference type="NCBI Taxonomy" id="116794"/>
    <lineage>
        <taxon>Eukaryota</taxon>
        <taxon>Fungi</taxon>
        <taxon>Dikarya</taxon>
        <taxon>Ascomycota</taxon>
        <taxon>Pezizomycotina</taxon>
        <taxon>Lecanoromycetes</taxon>
        <taxon>OSLEUM clade</taxon>
        <taxon>Lecanoromycetidae</taxon>
        <taxon>Caliciales</taxon>
        <taxon>Physciaceae</taxon>
        <taxon>Heterodermia</taxon>
    </lineage>
</organism>
<dbReference type="GO" id="GO:0020037">
    <property type="term" value="F:heme binding"/>
    <property type="evidence" value="ECO:0007669"/>
    <property type="project" value="InterPro"/>
</dbReference>
<dbReference type="InterPro" id="IPR036396">
    <property type="entry name" value="Cyt_P450_sf"/>
</dbReference>
<keyword evidence="6" id="KW-1133">Transmembrane helix</keyword>
<keyword evidence="2" id="KW-0349">Heme</keyword>
<feature type="region of interest" description="Disordered" evidence="5">
    <location>
        <begin position="462"/>
        <end position="491"/>
    </location>
</feature>
<evidence type="ECO:0000256" key="4">
    <source>
        <dbReference type="ARBA" id="ARBA00023004"/>
    </source>
</evidence>
<dbReference type="AlphaFoldDB" id="A0A8H3J0A4"/>
<keyword evidence="8" id="KW-1185">Reference proteome</keyword>
<evidence type="ECO:0000256" key="2">
    <source>
        <dbReference type="ARBA" id="ARBA00022617"/>
    </source>
</evidence>
<evidence type="ECO:0000313" key="7">
    <source>
        <dbReference type="EMBL" id="CAF9937719.1"/>
    </source>
</evidence>
<evidence type="ECO:0000256" key="1">
    <source>
        <dbReference type="ARBA" id="ARBA00010617"/>
    </source>
</evidence>
<dbReference type="InterPro" id="IPR001128">
    <property type="entry name" value="Cyt_P450"/>
</dbReference>
<dbReference type="GO" id="GO:0008395">
    <property type="term" value="F:steroid hydroxylase activity"/>
    <property type="evidence" value="ECO:0007669"/>
    <property type="project" value="TreeGrafter"/>
</dbReference>
<dbReference type="SUPFAM" id="SSF48264">
    <property type="entry name" value="Cytochrome P450"/>
    <property type="match status" value="1"/>
</dbReference>
<keyword evidence="6" id="KW-0812">Transmembrane</keyword>
<dbReference type="GO" id="GO:0016705">
    <property type="term" value="F:oxidoreductase activity, acting on paired donors, with incorporation or reduction of molecular oxygen"/>
    <property type="evidence" value="ECO:0007669"/>
    <property type="project" value="InterPro"/>
</dbReference>
<dbReference type="Gene3D" id="1.10.630.10">
    <property type="entry name" value="Cytochrome P450"/>
    <property type="match status" value="1"/>
</dbReference>
<feature type="transmembrane region" description="Helical" evidence="6">
    <location>
        <begin position="12"/>
        <end position="32"/>
    </location>
</feature>
<dbReference type="OrthoDB" id="3366823at2759"/>
<accession>A0A8H3J0A4</accession>
<reference evidence="7" key="1">
    <citation type="submission" date="2021-03" db="EMBL/GenBank/DDBJ databases">
        <authorList>
            <person name="Tagirdzhanova G."/>
        </authorList>
    </citation>
    <scope>NUCLEOTIDE SEQUENCE</scope>
</reference>
<evidence type="ECO:0000256" key="5">
    <source>
        <dbReference type="SAM" id="MobiDB-lite"/>
    </source>
</evidence>
<dbReference type="PANTHER" id="PTHR24304">
    <property type="entry name" value="CYTOCHROME P450 FAMILY 7"/>
    <property type="match status" value="1"/>
</dbReference>
<dbReference type="Pfam" id="PF00067">
    <property type="entry name" value="p450"/>
    <property type="match status" value="2"/>
</dbReference>
<dbReference type="PANTHER" id="PTHR24304:SF2">
    <property type="entry name" value="24-HYDROXYCHOLESTEROL 7-ALPHA-HYDROXYLASE"/>
    <property type="match status" value="1"/>
</dbReference>
<evidence type="ECO:0000313" key="8">
    <source>
        <dbReference type="Proteomes" id="UP000664521"/>
    </source>
</evidence>
<dbReference type="InterPro" id="IPR050529">
    <property type="entry name" value="CYP450_sterol_14alpha_dmase"/>
</dbReference>
<protein>
    <recommendedName>
        <fullName evidence="9">Cytochrome P450</fullName>
    </recommendedName>
</protein>
<keyword evidence="4" id="KW-0408">Iron</keyword>
<dbReference type="GO" id="GO:0005506">
    <property type="term" value="F:iron ion binding"/>
    <property type="evidence" value="ECO:0007669"/>
    <property type="project" value="InterPro"/>
</dbReference>
<comment type="caution">
    <text evidence="7">The sequence shown here is derived from an EMBL/GenBank/DDBJ whole genome shotgun (WGS) entry which is preliminary data.</text>
</comment>
<evidence type="ECO:0000256" key="6">
    <source>
        <dbReference type="SAM" id="Phobius"/>
    </source>
</evidence>